<dbReference type="SUPFAM" id="SSF51735">
    <property type="entry name" value="NAD(P)-binding Rossmann-fold domains"/>
    <property type="match status" value="1"/>
</dbReference>
<gene>
    <name evidence="3" type="ORF">SAMN05192556_101152</name>
</gene>
<dbReference type="PANTHER" id="PTHR43708:SF3">
    <property type="entry name" value="OXIDOREDUCTASE"/>
    <property type="match status" value="1"/>
</dbReference>
<evidence type="ECO:0000259" key="1">
    <source>
        <dbReference type="Pfam" id="PF01408"/>
    </source>
</evidence>
<dbReference type="Proteomes" id="UP000184248">
    <property type="component" value="Unassembled WGS sequence"/>
</dbReference>
<dbReference type="Gene3D" id="3.40.50.720">
    <property type="entry name" value="NAD(P)-binding Rossmann-like Domain"/>
    <property type="match status" value="1"/>
</dbReference>
<evidence type="ECO:0000259" key="2">
    <source>
        <dbReference type="Pfam" id="PF22725"/>
    </source>
</evidence>
<dbReference type="Pfam" id="PF01408">
    <property type="entry name" value="GFO_IDH_MocA"/>
    <property type="match status" value="1"/>
</dbReference>
<dbReference type="PANTHER" id="PTHR43708">
    <property type="entry name" value="CONSERVED EXPRESSED OXIDOREDUCTASE (EUROFUNG)"/>
    <property type="match status" value="1"/>
</dbReference>
<dbReference type="Pfam" id="PF22725">
    <property type="entry name" value="GFO_IDH_MocA_C3"/>
    <property type="match status" value="1"/>
</dbReference>
<accession>A0A1M6MT13</accession>
<dbReference type="SUPFAM" id="SSF55347">
    <property type="entry name" value="Glyceraldehyde-3-phosphate dehydrogenase-like, C-terminal domain"/>
    <property type="match status" value="1"/>
</dbReference>
<dbReference type="AlphaFoldDB" id="A0A1M6MT13"/>
<dbReference type="InterPro" id="IPR000683">
    <property type="entry name" value="Gfo/Idh/MocA-like_OxRdtase_N"/>
</dbReference>
<evidence type="ECO:0000313" key="3">
    <source>
        <dbReference type="EMBL" id="SHJ86536.1"/>
    </source>
</evidence>
<reference evidence="4" key="1">
    <citation type="submission" date="2016-11" db="EMBL/GenBank/DDBJ databases">
        <authorList>
            <person name="Varghese N."/>
            <person name="Submissions S."/>
        </authorList>
    </citation>
    <scope>NUCLEOTIDE SEQUENCE [LARGE SCALE GENOMIC DNA]</scope>
    <source>
        <strain evidence="4">ALO Sharm</strain>
    </source>
</reference>
<sequence length="396" mass="42964">MATTKRRVRMGMIGGGEGAFIGRVHRLAAALDGELDLVCASFSRDPDNNARTGEACGLAPRRLYPDWQALIDGERQLPEDERMDVLVVVTPNHLHVPISQAALEAGFHVFCEKPAATTLAEARQLAATLDAGDRLYGLAHTYLGYPMVWQARRLVRDGELGGLRKIHVEYPQGWLGTNLEGTGNKQAGWRTDPDIAGASGCMADIGTHAFGLAEFISGHRVSELCASLGIHGEQRRLDDDGDALFRTAEGASGTLMASQVCTGEENALKIRLYGDRGALEWQQMDPNTLVQRRLDEPMRVLRAGIDQPGLAPEALERLRLPGGHPEGYLEALANLYRDFADAIRRGERGAAKGVPGMAEGLRGMAFIDALLRSQASTAKWTSLDNASRRDDTETAT</sequence>
<keyword evidence="4" id="KW-1185">Reference proteome</keyword>
<proteinExistence type="predicted"/>
<dbReference type="Gene3D" id="3.30.360.10">
    <property type="entry name" value="Dihydrodipicolinate Reductase, domain 2"/>
    <property type="match status" value="1"/>
</dbReference>
<dbReference type="InterPro" id="IPR051317">
    <property type="entry name" value="Gfo/Idh/MocA_oxidoreduct"/>
</dbReference>
<dbReference type="InterPro" id="IPR036291">
    <property type="entry name" value="NAD(P)-bd_dom_sf"/>
</dbReference>
<dbReference type="OrthoDB" id="9801953at2"/>
<dbReference type="RefSeq" id="WP_064698011.1">
    <property type="nucleotide sequence ID" value="NZ_BDEO01000001.1"/>
</dbReference>
<dbReference type="EMBL" id="FRAL01000001">
    <property type="protein sequence ID" value="SHJ86536.1"/>
    <property type="molecule type" value="Genomic_DNA"/>
</dbReference>
<feature type="domain" description="Gfo/Idh/MocA-like oxidoreductase N-terminal" evidence="1">
    <location>
        <begin position="9"/>
        <end position="136"/>
    </location>
</feature>
<organism evidence="3 4">
    <name type="scientific">Halomonas caseinilytica</name>
    <dbReference type="NCBI Taxonomy" id="438744"/>
    <lineage>
        <taxon>Bacteria</taxon>
        <taxon>Pseudomonadati</taxon>
        <taxon>Pseudomonadota</taxon>
        <taxon>Gammaproteobacteria</taxon>
        <taxon>Oceanospirillales</taxon>
        <taxon>Halomonadaceae</taxon>
        <taxon>Halomonas</taxon>
    </lineage>
</organism>
<evidence type="ECO:0000313" key="4">
    <source>
        <dbReference type="Proteomes" id="UP000184248"/>
    </source>
</evidence>
<dbReference type="InterPro" id="IPR055170">
    <property type="entry name" value="GFO_IDH_MocA-like_dom"/>
</dbReference>
<name>A0A1M6MT13_9GAMM</name>
<dbReference type="GO" id="GO:0000166">
    <property type="term" value="F:nucleotide binding"/>
    <property type="evidence" value="ECO:0007669"/>
    <property type="project" value="InterPro"/>
</dbReference>
<protein>
    <submittedName>
        <fullName evidence="3">Predicted dehydrogenase</fullName>
    </submittedName>
</protein>
<feature type="domain" description="GFO/IDH/MocA-like oxidoreductase" evidence="2">
    <location>
        <begin position="150"/>
        <end position="280"/>
    </location>
</feature>